<reference evidence="2" key="1">
    <citation type="journal article" date="2020" name="bioRxiv">
        <title>Whole genome comparisons of ergot fungi reveals the divergence and evolution of species within the genus Claviceps are the result of varying mechanisms driving genome evolution and host range expansion.</title>
        <authorList>
            <person name="Wyka S.A."/>
            <person name="Mondo S.J."/>
            <person name="Liu M."/>
            <person name="Dettman J."/>
            <person name="Nalam V."/>
            <person name="Broders K.D."/>
        </authorList>
    </citation>
    <scope>NUCLEOTIDE SEQUENCE</scope>
    <source>
        <strain evidence="2">CCC 489</strain>
    </source>
</reference>
<evidence type="ECO:0000313" key="3">
    <source>
        <dbReference type="Proteomes" id="UP000811619"/>
    </source>
</evidence>
<name>A0A8K0J8L7_9HYPO</name>
<sequence>MKISTIVSAVGLCAVGAQARTLANKEYCCVQINYTSGTVYKYVEWTMRPFPLVNEPLCVGSIQQSSLAPSRGGCGTWTFAASPNCPELQPQIGQVRPSRFCGNHK</sequence>
<accession>A0A8K0J8L7</accession>
<dbReference type="AlphaFoldDB" id="A0A8K0J8L7"/>
<feature type="chain" id="PRO_5035477355" description="Small secreted protein" evidence="1">
    <location>
        <begin position="20"/>
        <end position="105"/>
    </location>
</feature>
<dbReference type="EMBL" id="SRPY01000204">
    <property type="protein sequence ID" value="KAG5927151.1"/>
    <property type="molecule type" value="Genomic_DNA"/>
</dbReference>
<evidence type="ECO:0000256" key="1">
    <source>
        <dbReference type="SAM" id="SignalP"/>
    </source>
</evidence>
<dbReference type="Proteomes" id="UP000811619">
    <property type="component" value="Unassembled WGS sequence"/>
</dbReference>
<gene>
    <name evidence="2" type="ORF">E4U42_002562</name>
</gene>
<protein>
    <recommendedName>
        <fullName evidence="4">Small secreted protein</fullName>
    </recommendedName>
</protein>
<keyword evidence="3" id="KW-1185">Reference proteome</keyword>
<feature type="signal peptide" evidence="1">
    <location>
        <begin position="1"/>
        <end position="19"/>
    </location>
</feature>
<proteinExistence type="predicted"/>
<organism evidence="2 3">
    <name type="scientific">Claviceps africana</name>
    <dbReference type="NCBI Taxonomy" id="83212"/>
    <lineage>
        <taxon>Eukaryota</taxon>
        <taxon>Fungi</taxon>
        <taxon>Dikarya</taxon>
        <taxon>Ascomycota</taxon>
        <taxon>Pezizomycotina</taxon>
        <taxon>Sordariomycetes</taxon>
        <taxon>Hypocreomycetidae</taxon>
        <taxon>Hypocreales</taxon>
        <taxon>Clavicipitaceae</taxon>
        <taxon>Claviceps</taxon>
    </lineage>
</organism>
<keyword evidence="1" id="KW-0732">Signal</keyword>
<dbReference type="OrthoDB" id="10434894at2759"/>
<evidence type="ECO:0000313" key="2">
    <source>
        <dbReference type="EMBL" id="KAG5927151.1"/>
    </source>
</evidence>
<comment type="caution">
    <text evidence="2">The sequence shown here is derived from an EMBL/GenBank/DDBJ whole genome shotgun (WGS) entry which is preliminary data.</text>
</comment>
<evidence type="ECO:0008006" key="4">
    <source>
        <dbReference type="Google" id="ProtNLM"/>
    </source>
</evidence>